<feature type="compositionally biased region" description="Basic and acidic residues" evidence="2">
    <location>
        <begin position="146"/>
        <end position="160"/>
    </location>
</feature>
<feature type="region of interest" description="Disordered" evidence="2">
    <location>
        <begin position="205"/>
        <end position="234"/>
    </location>
</feature>
<evidence type="ECO:0000313" key="3">
    <source>
        <dbReference type="EMBL" id="EEF57285.1"/>
    </source>
</evidence>
<feature type="coiled-coil region" evidence="1">
    <location>
        <begin position="373"/>
        <end position="406"/>
    </location>
</feature>
<gene>
    <name evidence="3" type="ORF">Cflav_PD0251</name>
</gene>
<keyword evidence="4" id="KW-1185">Reference proteome</keyword>
<reference evidence="3 4" key="1">
    <citation type="journal article" date="2011" name="J. Bacteriol.">
        <title>Genome sequence of 'Pedosphaera parvula' Ellin514, an aerobic Verrucomicrobial isolate from pasture soil.</title>
        <authorList>
            <person name="Kant R."/>
            <person name="van Passel M.W."/>
            <person name="Sangwan P."/>
            <person name="Palva A."/>
            <person name="Lucas S."/>
            <person name="Copeland A."/>
            <person name="Lapidus A."/>
            <person name="Glavina Del Rio T."/>
            <person name="Dalin E."/>
            <person name="Tice H."/>
            <person name="Bruce D."/>
            <person name="Goodwin L."/>
            <person name="Pitluck S."/>
            <person name="Chertkov O."/>
            <person name="Larimer F.W."/>
            <person name="Land M.L."/>
            <person name="Hauser L."/>
            <person name="Brettin T.S."/>
            <person name="Detter J.C."/>
            <person name="Han S."/>
            <person name="de Vos W.M."/>
            <person name="Janssen P.H."/>
            <person name="Smidt H."/>
        </authorList>
    </citation>
    <scope>NUCLEOTIDE SEQUENCE [LARGE SCALE GENOMIC DNA]</scope>
    <source>
        <strain evidence="3 4">Ellin514</strain>
    </source>
</reference>
<feature type="compositionally biased region" description="Polar residues" evidence="2">
    <location>
        <begin position="452"/>
        <end position="461"/>
    </location>
</feature>
<accession>B9XSB5</accession>
<dbReference type="Proteomes" id="UP000003688">
    <property type="component" value="Unassembled WGS sequence"/>
</dbReference>
<dbReference type="RefSeq" id="WP_007418698.1">
    <property type="nucleotide sequence ID" value="NZ_ABOX02000076.1"/>
</dbReference>
<dbReference type="AlphaFoldDB" id="B9XSB5"/>
<dbReference type="EMBL" id="ABOX02000076">
    <property type="protein sequence ID" value="EEF57285.1"/>
    <property type="molecule type" value="Genomic_DNA"/>
</dbReference>
<sequence>RLSTALEFSKQEGKVDETWKELILIDAASHAKEVDPKKLVQFRLPKVARWAVAILALSAGLGFVPEYRSKAYVQKKTEQNVIKEAGRQLTELTKRSLAARPPALETTTKSMEAVKELGDQLAQKTLTRSEALKDLANVQEKLKDQINEMGKDPTMKRMEQAARAPGGESSPDAARLQKQIEQAQKQLGTPTGTPEDMDKLKKQMEKIQEAAKAASQQNGGMSAEDKQKMSQSMSALSKQAQEMGVQMPDLDQAIQALAANQTDMFLKDLEAATTDLEKTRDMAKSMQQMQQQMEKMGKDLAEQLKNGQAEAAQSTLQKMVDQLKSSKLSQEQMQKMMEEVAKAIDPASQYGKVGDLLKQGAQQMKGGQKGQAAQSLADAAKELDRMMQQMNDSQSLMAELEALKKASMCVGTCQGWGNCNKPGMGTKPGGKPGSGVGTWANEDDGWGYNGQQTAKWDNTGVNRPDMAGRGVTDRGDGELNDALKPVKQKGQFSPGGQMPSITLKGVSIKGQSKVAYEDAPAAAQGDGQSALSQEKVPRAYQGAVRSYFDDNKK</sequence>
<keyword evidence="1" id="KW-0175">Coiled coil</keyword>
<organism evidence="3 4">
    <name type="scientific">Pedosphaera parvula (strain Ellin514)</name>
    <dbReference type="NCBI Taxonomy" id="320771"/>
    <lineage>
        <taxon>Bacteria</taxon>
        <taxon>Pseudomonadati</taxon>
        <taxon>Verrucomicrobiota</taxon>
        <taxon>Pedosphaerae</taxon>
        <taxon>Pedosphaerales</taxon>
        <taxon>Pedosphaeraceae</taxon>
        <taxon>Pedosphaera</taxon>
    </lineage>
</organism>
<feature type="coiled-coil region" evidence="1">
    <location>
        <begin position="269"/>
        <end position="306"/>
    </location>
</feature>
<dbReference type="STRING" id="320771.Cflav_PD0251"/>
<proteinExistence type="predicted"/>
<dbReference type="OrthoDB" id="9818275at2"/>
<evidence type="ECO:0000256" key="1">
    <source>
        <dbReference type="SAM" id="Coils"/>
    </source>
</evidence>
<feature type="non-terminal residue" evidence="3">
    <location>
        <position position="1"/>
    </location>
</feature>
<feature type="region of interest" description="Disordered" evidence="2">
    <location>
        <begin position="452"/>
        <end position="480"/>
    </location>
</feature>
<feature type="region of interest" description="Disordered" evidence="2">
    <location>
        <begin position="146"/>
        <end position="175"/>
    </location>
</feature>
<name>B9XSB5_PEDPL</name>
<comment type="caution">
    <text evidence="3">The sequence shown here is derived from an EMBL/GenBank/DDBJ whole genome shotgun (WGS) entry which is preliminary data.</text>
</comment>
<protein>
    <submittedName>
        <fullName evidence="3">Uncharacterized protein</fullName>
    </submittedName>
</protein>
<evidence type="ECO:0000256" key="2">
    <source>
        <dbReference type="SAM" id="MobiDB-lite"/>
    </source>
</evidence>
<evidence type="ECO:0000313" key="4">
    <source>
        <dbReference type="Proteomes" id="UP000003688"/>
    </source>
</evidence>